<dbReference type="PANTHER" id="PTHR30383">
    <property type="entry name" value="THIOESTERASE 1/PROTEASE 1/LYSOPHOSPHOLIPASE L1"/>
    <property type="match status" value="1"/>
</dbReference>
<dbReference type="InterPro" id="IPR051532">
    <property type="entry name" value="Ester_Hydrolysis_Enzymes"/>
</dbReference>
<dbReference type="PANTHER" id="PTHR30383:SF5">
    <property type="entry name" value="SGNH HYDROLASE-TYPE ESTERASE DOMAIN-CONTAINING PROTEIN"/>
    <property type="match status" value="1"/>
</dbReference>
<dbReference type="KEGG" id="vg:40069828"/>
<keyword evidence="2" id="KW-0378">Hydrolase</keyword>
<name>A0A0U4IL94_9CAUD</name>
<dbReference type="RefSeq" id="YP_009594307.1">
    <property type="nucleotide sequence ID" value="NC_041875.1"/>
</dbReference>
<dbReference type="SUPFAM" id="SSF52266">
    <property type="entry name" value="SGNH hydrolase"/>
    <property type="match status" value="1"/>
</dbReference>
<dbReference type="InterPro" id="IPR036514">
    <property type="entry name" value="SGNH_hydro_sf"/>
</dbReference>
<evidence type="ECO:0000313" key="3">
    <source>
        <dbReference type="Proteomes" id="UP000224503"/>
    </source>
</evidence>
<dbReference type="SMR" id="A0A0U4IL94"/>
<evidence type="ECO:0000313" key="2">
    <source>
        <dbReference type="EMBL" id="ALY09290.1"/>
    </source>
</evidence>
<dbReference type="InterPro" id="IPR013830">
    <property type="entry name" value="SGNH_hydro"/>
</dbReference>
<dbReference type="Proteomes" id="UP000224503">
    <property type="component" value="Segment"/>
</dbReference>
<evidence type="ECO:0000259" key="1">
    <source>
        <dbReference type="Pfam" id="PF13472"/>
    </source>
</evidence>
<organism evidence="2 3">
    <name type="scientific">Arthrobacter phage Jasmine</name>
    <dbReference type="NCBI Taxonomy" id="1772302"/>
    <lineage>
        <taxon>Viruses</taxon>
        <taxon>Duplodnaviria</taxon>
        <taxon>Heunggongvirae</taxon>
        <taxon>Uroviricota</taxon>
        <taxon>Caudoviricetes</taxon>
        <taxon>Jasminevirus</taxon>
        <taxon>Jasminevirus jasmine</taxon>
    </lineage>
</organism>
<keyword evidence="3" id="KW-1185">Reference proteome</keyword>
<dbReference type="OrthoDB" id="30402at10239"/>
<accession>A0A0U4IL94</accession>
<dbReference type="GO" id="GO:0004622">
    <property type="term" value="F:phosphatidylcholine lysophospholipase activity"/>
    <property type="evidence" value="ECO:0007669"/>
    <property type="project" value="TreeGrafter"/>
</dbReference>
<proteinExistence type="predicted"/>
<dbReference type="GeneID" id="40069828"/>
<dbReference type="Gene3D" id="3.40.50.1110">
    <property type="entry name" value="SGNH hydrolase"/>
    <property type="match status" value="1"/>
</dbReference>
<dbReference type="CDD" id="cd00229">
    <property type="entry name" value="SGNH_hydrolase"/>
    <property type="match status" value="1"/>
</dbReference>
<dbReference type="Pfam" id="PF13472">
    <property type="entry name" value="Lipase_GDSL_2"/>
    <property type="match status" value="1"/>
</dbReference>
<reference evidence="2 3" key="1">
    <citation type="submission" date="2015-11" db="EMBL/GenBank/DDBJ databases">
        <authorList>
            <person name="Ott C."/>
            <person name="Guerrero C.A."/>
            <person name="Bradley K.W."/>
            <person name="Asai D.J."/>
            <person name="Bowman C.A."/>
            <person name="Russell D.A."/>
            <person name="Pope W.H."/>
            <person name="Jacobs-Sera D."/>
            <person name="Hendrix R.W."/>
            <person name="Hatfull G.F."/>
        </authorList>
    </citation>
    <scope>NUCLEOTIDE SEQUENCE [LARGE SCALE GENOMIC DNA]</scope>
</reference>
<dbReference type="EMBL" id="KU160650">
    <property type="protein sequence ID" value="ALY09290.1"/>
    <property type="molecule type" value="Genomic_DNA"/>
</dbReference>
<feature type="domain" description="SGNH hydrolase-type esterase" evidence="1">
    <location>
        <begin position="63"/>
        <end position="226"/>
    </location>
</feature>
<sequence length="525" mass="56571">MGTYNDDITLILAKAKLNGFLPDVKDEEVAILRDAATNIFLGEDSVFNGAFGPTYGQKWVVDGDSITIGGTTANTTGQDRSASWAACMAYKSMGRINLVRNAGLGGQRIDGGLSRFAAEVAAYTPDVVLATFGTNDIGQNRTLAQFMNDLEIYYRRVSALNARMIVGTIWPRSDTNAMRDKTALWNESIRKWAKVKGVQVIDWHARFGDSNGGWPPGISSDGIHPTSGTKSNDIGQFAWDSVKNRVPLNPHFARAEAQGTDALTNGFMQTVTTLAAPNLTAGVANVGSGELPAGTYSYKYTTRTYWGESVPSAERVVTLSAKGGITITNSTVGTARGYRIYRKGPGETTWRFIGTSSLGTNTSFVDDGSAIPGAEITNIDTSQVITGLTVGSAANKQMPADNKLVYTEEGILGNIFRLMPIENFTTTPNDYFPINVTAGEVWELSCLVRSTGDASALFAARFRDGANANLSQNYTIRDRINGFSLVYNKVTVPANATIMRVSMEQDSGVTNGYVEYAELQAKKLS</sequence>
<dbReference type="InterPro" id="IPR029787">
    <property type="entry name" value="Nucleotide_cyclase"/>
</dbReference>
<dbReference type="SUPFAM" id="SSF55073">
    <property type="entry name" value="Nucleotide cyclase"/>
    <property type="match status" value="1"/>
</dbReference>
<protein>
    <submittedName>
        <fullName evidence="2">Hydrolase</fullName>
    </submittedName>
</protein>
<gene>
    <name evidence="2" type="primary">19</name>
    <name evidence="2" type="ORF">JASMINE_19</name>
</gene>